<dbReference type="AlphaFoldDB" id="A0A101FS87"/>
<dbReference type="EMBL" id="LGFT01000070">
    <property type="protein sequence ID" value="KUK43475.1"/>
    <property type="molecule type" value="Genomic_DNA"/>
</dbReference>
<name>A0A101FS87_9EURY</name>
<sequence>MNTEQSDYDHMALIERRISYLSGARLRETDKKRSAMERQDAIRRGHKATAGWDSVSEIRKWREARFDGNTLQR</sequence>
<accession>A0A101FS87</accession>
<dbReference type="Proteomes" id="UP000057043">
    <property type="component" value="Unassembled WGS sequence"/>
</dbReference>
<comment type="caution">
    <text evidence="1">The sequence shown here is derived from an EMBL/GenBank/DDBJ whole genome shotgun (WGS) entry which is preliminary data.</text>
</comment>
<dbReference type="PATRIC" id="fig|301375.7.peg.520"/>
<reference evidence="1" key="1">
    <citation type="journal article" date="2015" name="MBio">
        <title>Genome-Resolved Metagenomic Analysis Reveals Roles for Candidate Phyla and Other Microbial Community Members in Biogeochemical Transformations in Oil Reservoirs.</title>
        <authorList>
            <person name="Hu P."/>
            <person name="Tom L."/>
            <person name="Singh A."/>
            <person name="Thomas B.C."/>
            <person name="Baker B.J."/>
            <person name="Piceno Y.M."/>
            <person name="Andersen G.L."/>
            <person name="Banfield J.F."/>
        </authorList>
    </citation>
    <scope>NUCLEOTIDE SEQUENCE [LARGE SCALE GENOMIC DNA]</scope>
    <source>
        <strain evidence="1">57_489</strain>
    </source>
</reference>
<organism evidence="1">
    <name type="scientific">Methanothrix harundinacea</name>
    <dbReference type="NCBI Taxonomy" id="301375"/>
    <lineage>
        <taxon>Archaea</taxon>
        <taxon>Methanobacteriati</taxon>
        <taxon>Methanobacteriota</taxon>
        <taxon>Stenosarchaea group</taxon>
        <taxon>Methanomicrobia</taxon>
        <taxon>Methanotrichales</taxon>
        <taxon>Methanotrichaceae</taxon>
        <taxon>Methanothrix</taxon>
    </lineage>
</organism>
<evidence type="ECO:0000313" key="1">
    <source>
        <dbReference type="EMBL" id="KUK43475.1"/>
    </source>
</evidence>
<gene>
    <name evidence="1" type="ORF">XD72_2164</name>
</gene>
<protein>
    <submittedName>
        <fullName evidence="1">Uncharacterized protein</fullName>
    </submittedName>
</protein>
<proteinExistence type="predicted"/>